<evidence type="ECO:0000256" key="1">
    <source>
        <dbReference type="ARBA" id="ARBA00004196"/>
    </source>
</evidence>
<dbReference type="PANTHER" id="PTHR34820:SF4">
    <property type="entry name" value="INNER MEMBRANE PROTEIN YEBZ"/>
    <property type="match status" value="1"/>
</dbReference>
<evidence type="ECO:0000259" key="8">
    <source>
        <dbReference type="Pfam" id="PF04234"/>
    </source>
</evidence>
<dbReference type="InterPro" id="IPR014756">
    <property type="entry name" value="Ig_E-set"/>
</dbReference>
<reference evidence="10" key="1">
    <citation type="journal article" date="2019" name="Int. J. Syst. Evol. Microbiol.">
        <title>The Global Catalogue of Microorganisms (GCM) 10K type strain sequencing project: providing services to taxonomists for standard genome sequencing and annotation.</title>
        <authorList>
            <consortium name="The Broad Institute Genomics Platform"/>
            <consortium name="The Broad Institute Genome Sequencing Center for Infectious Disease"/>
            <person name="Wu L."/>
            <person name="Ma J."/>
        </authorList>
    </citation>
    <scope>NUCLEOTIDE SEQUENCE [LARGE SCALE GENOMIC DNA]</scope>
    <source>
        <strain evidence="10">JCM 17137</strain>
    </source>
</reference>
<dbReference type="RefSeq" id="WP_344972933.1">
    <property type="nucleotide sequence ID" value="NZ_BAABDD010000016.1"/>
</dbReference>
<keyword evidence="2" id="KW-0479">Metal-binding</keyword>
<gene>
    <name evidence="9" type="ORF">GCM10022402_33690</name>
</gene>
<feature type="compositionally biased region" description="Low complexity" evidence="5">
    <location>
        <begin position="135"/>
        <end position="154"/>
    </location>
</feature>
<dbReference type="Pfam" id="PF04234">
    <property type="entry name" value="CopC"/>
    <property type="match status" value="1"/>
</dbReference>
<keyword evidence="6" id="KW-0812">Transmembrane</keyword>
<feature type="signal peptide" evidence="7">
    <location>
        <begin position="1"/>
        <end position="31"/>
    </location>
</feature>
<keyword evidence="6" id="KW-0472">Membrane</keyword>
<evidence type="ECO:0000256" key="5">
    <source>
        <dbReference type="SAM" id="MobiDB-lite"/>
    </source>
</evidence>
<organism evidence="9 10">
    <name type="scientific">Salinactinospora qingdaonensis</name>
    <dbReference type="NCBI Taxonomy" id="702744"/>
    <lineage>
        <taxon>Bacteria</taxon>
        <taxon>Bacillati</taxon>
        <taxon>Actinomycetota</taxon>
        <taxon>Actinomycetes</taxon>
        <taxon>Streptosporangiales</taxon>
        <taxon>Nocardiopsidaceae</taxon>
        <taxon>Salinactinospora</taxon>
    </lineage>
</organism>
<evidence type="ECO:0000256" key="7">
    <source>
        <dbReference type="SAM" id="SignalP"/>
    </source>
</evidence>
<dbReference type="EMBL" id="BAABDD010000016">
    <property type="protein sequence ID" value="GAA3751926.1"/>
    <property type="molecule type" value="Genomic_DNA"/>
</dbReference>
<dbReference type="PANTHER" id="PTHR34820">
    <property type="entry name" value="INNER MEMBRANE PROTEIN YEBZ"/>
    <property type="match status" value="1"/>
</dbReference>
<dbReference type="SUPFAM" id="SSF81296">
    <property type="entry name" value="E set domains"/>
    <property type="match status" value="1"/>
</dbReference>
<comment type="caution">
    <text evidence="9">The sequence shown here is derived from an EMBL/GenBank/DDBJ whole genome shotgun (WGS) entry which is preliminary data.</text>
</comment>
<dbReference type="Proteomes" id="UP001500908">
    <property type="component" value="Unassembled WGS sequence"/>
</dbReference>
<dbReference type="InterPro" id="IPR007348">
    <property type="entry name" value="CopC_dom"/>
</dbReference>
<feature type="domain" description="CopC" evidence="8">
    <location>
        <begin position="35"/>
        <end position="128"/>
    </location>
</feature>
<proteinExistence type="predicted"/>
<evidence type="ECO:0000256" key="3">
    <source>
        <dbReference type="ARBA" id="ARBA00022729"/>
    </source>
</evidence>
<keyword evidence="6" id="KW-1133">Transmembrane helix</keyword>
<feature type="transmembrane region" description="Helical" evidence="6">
    <location>
        <begin position="180"/>
        <end position="202"/>
    </location>
</feature>
<dbReference type="InterPro" id="IPR014755">
    <property type="entry name" value="Cu-Rt/internalin_Ig-like"/>
</dbReference>
<feature type="region of interest" description="Disordered" evidence="5">
    <location>
        <begin position="135"/>
        <end position="179"/>
    </location>
</feature>
<name>A0ABP7FZP3_9ACTN</name>
<feature type="compositionally biased region" description="Polar residues" evidence="5">
    <location>
        <begin position="161"/>
        <end position="179"/>
    </location>
</feature>
<evidence type="ECO:0000313" key="10">
    <source>
        <dbReference type="Proteomes" id="UP001500908"/>
    </source>
</evidence>
<dbReference type="InterPro" id="IPR032694">
    <property type="entry name" value="CopC/D"/>
</dbReference>
<keyword evidence="10" id="KW-1185">Reference proteome</keyword>
<keyword evidence="4" id="KW-0186">Copper</keyword>
<protein>
    <recommendedName>
        <fullName evidence="8">CopC domain-containing protein</fullName>
    </recommendedName>
</protein>
<evidence type="ECO:0000256" key="6">
    <source>
        <dbReference type="SAM" id="Phobius"/>
    </source>
</evidence>
<evidence type="ECO:0000256" key="4">
    <source>
        <dbReference type="ARBA" id="ARBA00023008"/>
    </source>
</evidence>
<feature type="chain" id="PRO_5045946157" description="CopC domain-containing protein" evidence="7">
    <location>
        <begin position="32"/>
        <end position="216"/>
    </location>
</feature>
<comment type="subcellular location">
    <subcellularLocation>
        <location evidence="1">Cell envelope</location>
    </subcellularLocation>
</comment>
<accession>A0ABP7FZP3</accession>
<keyword evidence="3 7" id="KW-0732">Signal</keyword>
<dbReference type="CDD" id="cd12087">
    <property type="entry name" value="TM_EGFR-like"/>
    <property type="match status" value="1"/>
</dbReference>
<sequence>MHPMPAVMRRHGALPAFLAAMLLLVLGPAPAAQAHNALISSFPEDGATVDSMPERVTLTFNAEVGEGGNGIVVTGPQGASYSEGDVSIDGSKASVALAPLQSAGEYTVSYRIISADGHPLEDELTFTLPEQAVAAPQETAQETAADSTPTSAAPDEPHPDATSTSLTADEASETSSPTSAMGPVVGAIVAIAIVALIVILLIRIRRGGSGGTSSRR</sequence>
<evidence type="ECO:0000256" key="2">
    <source>
        <dbReference type="ARBA" id="ARBA00022723"/>
    </source>
</evidence>
<evidence type="ECO:0000313" key="9">
    <source>
        <dbReference type="EMBL" id="GAA3751926.1"/>
    </source>
</evidence>
<dbReference type="Gene3D" id="2.60.40.1220">
    <property type="match status" value="1"/>
</dbReference>